<sequence>MSWISVSLPNPFKSQESDEDNLTEKLSESSSHGGGVKEDFSELGKTIGRQLWGVASFLAPPPVTASHPSVSSSQTLLGIRNDFAEIGGRFKSGFSLLSTNKAVNGISRLASNLLLFEEEGNISDDGDNSSGEDPGLGIVGVTEEVLEFVREISMRPEFWIDFPLLLDDDFDMSDAQREHASTVEHLAPSLAALRLRLCPSYMNDGHFWMIAEARDILLQKLQKRKNKLVESSKIDDSCVEVSSKGNSIQQENNPVQEKEFLNETVNAARQIDIDEQENIEQWLEEEDVDTGSSIDAHKQLVHEEDISFSDLDDDDNDISKKPGLRTVQDTGSSSPNGSNDWVQLSEDSEIRGGREKAVRPTSREKDSEGESSDWLNVDDSDPESLGNV</sequence>
<dbReference type="AlphaFoldDB" id="A0A834ZK62"/>
<evidence type="ECO:0000313" key="4">
    <source>
        <dbReference type="Proteomes" id="UP000655225"/>
    </source>
</evidence>
<evidence type="ECO:0000313" key="3">
    <source>
        <dbReference type="EMBL" id="KAF8407160.1"/>
    </source>
</evidence>
<dbReference type="OMA" id="EHFWLIY"/>
<feature type="domain" description="BSD" evidence="2">
    <location>
        <begin position="167"/>
        <end position="208"/>
    </location>
</feature>
<name>A0A834ZK62_TETSI</name>
<feature type="compositionally biased region" description="Acidic residues" evidence="1">
    <location>
        <begin position="306"/>
        <end position="316"/>
    </location>
</feature>
<feature type="compositionally biased region" description="Basic and acidic residues" evidence="1">
    <location>
        <begin position="348"/>
        <end position="368"/>
    </location>
</feature>
<protein>
    <recommendedName>
        <fullName evidence="2">BSD domain-containing protein</fullName>
    </recommendedName>
</protein>
<dbReference type="OrthoDB" id="1076611at2759"/>
<feature type="region of interest" description="Disordered" evidence="1">
    <location>
        <begin position="305"/>
        <end position="388"/>
    </location>
</feature>
<dbReference type="PANTHER" id="PTHR31923">
    <property type="entry name" value="BSD DOMAIN-CONTAINING PROTEIN"/>
    <property type="match status" value="1"/>
</dbReference>
<dbReference type="SMART" id="SM00751">
    <property type="entry name" value="BSD"/>
    <property type="match status" value="1"/>
</dbReference>
<dbReference type="Proteomes" id="UP000655225">
    <property type="component" value="Unassembled WGS sequence"/>
</dbReference>
<dbReference type="SUPFAM" id="SSF140383">
    <property type="entry name" value="BSD domain-like"/>
    <property type="match status" value="1"/>
</dbReference>
<dbReference type="PANTHER" id="PTHR31923:SF9">
    <property type="entry name" value="BSD DOMAIN-CONTAINING PROTEIN"/>
    <property type="match status" value="1"/>
</dbReference>
<comment type="caution">
    <text evidence="3">The sequence shown here is derived from an EMBL/GenBank/DDBJ whole genome shotgun (WGS) entry which is preliminary data.</text>
</comment>
<feature type="region of interest" description="Disordered" evidence="1">
    <location>
        <begin position="1"/>
        <end position="39"/>
    </location>
</feature>
<dbReference type="Pfam" id="PF03909">
    <property type="entry name" value="BSD"/>
    <property type="match status" value="1"/>
</dbReference>
<proteinExistence type="predicted"/>
<dbReference type="InterPro" id="IPR035925">
    <property type="entry name" value="BSD_dom_sf"/>
</dbReference>
<dbReference type="EMBL" id="JABCRI010000004">
    <property type="protein sequence ID" value="KAF8407160.1"/>
    <property type="molecule type" value="Genomic_DNA"/>
</dbReference>
<gene>
    <name evidence="3" type="ORF">HHK36_006286</name>
</gene>
<evidence type="ECO:0000259" key="2">
    <source>
        <dbReference type="PROSITE" id="PS50858"/>
    </source>
</evidence>
<evidence type="ECO:0000256" key="1">
    <source>
        <dbReference type="SAM" id="MobiDB-lite"/>
    </source>
</evidence>
<reference evidence="3 4" key="1">
    <citation type="submission" date="2020-04" db="EMBL/GenBank/DDBJ databases">
        <title>Plant Genome Project.</title>
        <authorList>
            <person name="Zhang R.-G."/>
        </authorList>
    </citation>
    <scope>NUCLEOTIDE SEQUENCE [LARGE SCALE GENOMIC DNA]</scope>
    <source>
        <strain evidence="3">YNK0</strain>
        <tissue evidence="3">Leaf</tissue>
    </source>
</reference>
<keyword evidence="4" id="KW-1185">Reference proteome</keyword>
<feature type="compositionally biased region" description="Acidic residues" evidence="1">
    <location>
        <begin position="369"/>
        <end position="382"/>
    </location>
</feature>
<dbReference type="InterPro" id="IPR005607">
    <property type="entry name" value="BSD_dom"/>
</dbReference>
<dbReference type="PROSITE" id="PS50858">
    <property type="entry name" value="BSD"/>
    <property type="match status" value="1"/>
</dbReference>
<accession>A0A834ZK62</accession>
<feature type="compositionally biased region" description="Polar residues" evidence="1">
    <location>
        <begin position="327"/>
        <end position="342"/>
    </location>
</feature>
<organism evidence="3 4">
    <name type="scientific">Tetracentron sinense</name>
    <name type="common">Spur-leaf</name>
    <dbReference type="NCBI Taxonomy" id="13715"/>
    <lineage>
        <taxon>Eukaryota</taxon>
        <taxon>Viridiplantae</taxon>
        <taxon>Streptophyta</taxon>
        <taxon>Embryophyta</taxon>
        <taxon>Tracheophyta</taxon>
        <taxon>Spermatophyta</taxon>
        <taxon>Magnoliopsida</taxon>
        <taxon>Trochodendrales</taxon>
        <taxon>Trochodendraceae</taxon>
        <taxon>Tetracentron</taxon>
    </lineage>
</organism>
<feature type="compositionally biased region" description="Polar residues" evidence="1">
    <location>
        <begin position="1"/>
        <end position="14"/>
    </location>
</feature>